<organism evidence="3 4">
    <name type="scientific">Hufsiella ginkgonis</name>
    <dbReference type="NCBI Taxonomy" id="2695274"/>
    <lineage>
        <taxon>Bacteria</taxon>
        <taxon>Pseudomonadati</taxon>
        <taxon>Bacteroidota</taxon>
        <taxon>Sphingobacteriia</taxon>
        <taxon>Sphingobacteriales</taxon>
        <taxon>Sphingobacteriaceae</taxon>
        <taxon>Hufsiella</taxon>
    </lineage>
</organism>
<accession>A0A7K1XXD3</accession>
<keyword evidence="4" id="KW-1185">Reference proteome</keyword>
<name>A0A7K1XXD3_9SPHI</name>
<dbReference type="Proteomes" id="UP000451233">
    <property type="component" value="Unassembled WGS sequence"/>
</dbReference>
<evidence type="ECO:0000313" key="4">
    <source>
        <dbReference type="Proteomes" id="UP000451233"/>
    </source>
</evidence>
<keyword evidence="1" id="KW-0732">Signal</keyword>
<evidence type="ECO:0000259" key="2">
    <source>
        <dbReference type="Pfam" id="PF01738"/>
    </source>
</evidence>
<dbReference type="InterPro" id="IPR050261">
    <property type="entry name" value="FrsA_esterase"/>
</dbReference>
<proteinExistence type="predicted"/>
<comment type="caution">
    <text evidence="3">The sequence shown here is derived from an EMBL/GenBank/DDBJ whole genome shotgun (WGS) entry which is preliminary data.</text>
</comment>
<dbReference type="RefSeq" id="WP_160906653.1">
    <property type="nucleotide sequence ID" value="NZ_WVHS01000002.1"/>
</dbReference>
<dbReference type="InterPro" id="IPR002925">
    <property type="entry name" value="Dienelactn_hydro"/>
</dbReference>
<gene>
    <name evidence="3" type="ORF">GS398_10195</name>
</gene>
<dbReference type="InterPro" id="IPR029058">
    <property type="entry name" value="AB_hydrolase_fold"/>
</dbReference>
<keyword evidence="3" id="KW-0378">Hydrolase</keyword>
<dbReference type="EMBL" id="WVHS01000002">
    <property type="protein sequence ID" value="MXV15675.1"/>
    <property type="molecule type" value="Genomic_DNA"/>
</dbReference>
<dbReference type="Gene3D" id="3.40.50.1820">
    <property type="entry name" value="alpha/beta hydrolase"/>
    <property type="match status" value="1"/>
</dbReference>
<evidence type="ECO:0000313" key="3">
    <source>
        <dbReference type="EMBL" id="MXV15675.1"/>
    </source>
</evidence>
<dbReference type="PANTHER" id="PTHR22946:SF0">
    <property type="entry name" value="DIENELACTONE HYDROLASE DOMAIN-CONTAINING PROTEIN"/>
    <property type="match status" value="1"/>
</dbReference>
<reference evidence="3 4" key="1">
    <citation type="submission" date="2019-11" db="EMBL/GenBank/DDBJ databases">
        <title>Pedobacter sp. HMF7056 Genome sequencing and assembly.</title>
        <authorList>
            <person name="Kang H."/>
            <person name="Kim H."/>
            <person name="Joh K."/>
        </authorList>
    </citation>
    <scope>NUCLEOTIDE SEQUENCE [LARGE SCALE GENOMIC DNA]</scope>
    <source>
        <strain evidence="3 4">HMF7056</strain>
    </source>
</reference>
<dbReference type="PANTHER" id="PTHR22946">
    <property type="entry name" value="DIENELACTONE HYDROLASE DOMAIN-CONTAINING PROTEIN-RELATED"/>
    <property type="match status" value="1"/>
</dbReference>
<dbReference type="Pfam" id="PF01738">
    <property type="entry name" value="DLH"/>
    <property type="match status" value="1"/>
</dbReference>
<dbReference type="AlphaFoldDB" id="A0A7K1XXD3"/>
<evidence type="ECO:0000256" key="1">
    <source>
        <dbReference type="SAM" id="SignalP"/>
    </source>
</evidence>
<dbReference type="SUPFAM" id="SSF53474">
    <property type="entry name" value="alpha/beta-Hydrolases"/>
    <property type="match status" value="1"/>
</dbReference>
<dbReference type="GO" id="GO:0016787">
    <property type="term" value="F:hydrolase activity"/>
    <property type="evidence" value="ECO:0007669"/>
    <property type="project" value="UniProtKB-KW"/>
</dbReference>
<protein>
    <submittedName>
        <fullName evidence="3">Dienelactone hydrolase family protein</fullName>
    </submittedName>
</protein>
<feature type="domain" description="Dienelactone hydrolase" evidence="2">
    <location>
        <begin position="47"/>
        <end position="256"/>
    </location>
</feature>
<feature type="signal peptide" evidence="1">
    <location>
        <begin position="1"/>
        <end position="22"/>
    </location>
</feature>
<sequence length="260" mass="28413">MKLSSLILPLIVLLAMPAAVFAQGKNVVYKDGTTGLTGYFVKANIAKPGAPGVVILHQWLGLTDHEKESARKLSLLGYNAFAADAYGTNARPKDMKEAGEKAGYYKTNWQIYQGRIKAAITELVKLGADPNRIAVIGYCFGGTGAIEAARANFPVKGVVSFHGGLAKDEKRPADAIKPKVLVLHGADDPYEPEAEIKKFQQEMRDTKAVWQMNYYANAVHSFTQKEAGNDNSKGAAYNELAAKRSWQDMKLFLAEIFAKQ</sequence>
<feature type="chain" id="PRO_5029819046" evidence="1">
    <location>
        <begin position="23"/>
        <end position="260"/>
    </location>
</feature>